<keyword evidence="3" id="KW-1185">Reference proteome</keyword>
<accession>A0ABV8Q707</accession>
<dbReference type="RefSeq" id="WP_390228417.1">
    <property type="nucleotide sequence ID" value="NZ_JBHSCN010000005.1"/>
</dbReference>
<dbReference type="Proteomes" id="UP001595900">
    <property type="component" value="Unassembled WGS sequence"/>
</dbReference>
<evidence type="ECO:0000256" key="1">
    <source>
        <dbReference type="SAM" id="Phobius"/>
    </source>
</evidence>
<reference evidence="3" key="1">
    <citation type="journal article" date="2019" name="Int. J. Syst. Evol. Microbiol.">
        <title>The Global Catalogue of Microorganisms (GCM) 10K type strain sequencing project: providing services to taxonomists for standard genome sequencing and annotation.</title>
        <authorList>
            <consortium name="The Broad Institute Genomics Platform"/>
            <consortium name="The Broad Institute Genome Sequencing Center for Infectious Disease"/>
            <person name="Wu L."/>
            <person name="Ma J."/>
        </authorList>
    </citation>
    <scope>NUCLEOTIDE SEQUENCE [LARGE SCALE GENOMIC DNA]</scope>
    <source>
        <strain evidence="3">CGMCC 1.10363</strain>
    </source>
</reference>
<sequence>MNAVTRPRRELASESGAGTVLAVSLLGALVLVTGVALFAVAVLAAQQGVQNAADSAALAAADTLSGRSVGYPCENAARAARLNDASVTACSSDNLIATVAVVRDWASLRLTAEARAGPPGSP</sequence>
<organism evidence="2 3">
    <name type="scientific">Gryllotalpicola reticulitermitis</name>
    <dbReference type="NCBI Taxonomy" id="1184153"/>
    <lineage>
        <taxon>Bacteria</taxon>
        <taxon>Bacillati</taxon>
        <taxon>Actinomycetota</taxon>
        <taxon>Actinomycetes</taxon>
        <taxon>Micrococcales</taxon>
        <taxon>Microbacteriaceae</taxon>
        <taxon>Gryllotalpicola</taxon>
    </lineage>
</organism>
<dbReference type="EMBL" id="JBHSCN010000005">
    <property type="protein sequence ID" value="MFC4243388.1"/>
    <property type="molecule type" value="Genomic_DNA"/>
</dbReference>
<keyword evidence="1" id="KW-1133">Transmembrane helix</keyword>
<keyword evidence="1" id="KW-0812">Transmembrane</keyword>
<evidence type="ECO:0000313" key="3">
    <source>
        <dbReference type="Proteomes" id="UP001595900"/>
    </source>
</evidence>
<protein>
    <submittedName>
        <fullName evidence="2">Rv3654c family TadE-like protein</fullName>
    </submittedName>
</protein>
<feature type="transmembrane region" description="Helical" evidence="1">
    <location>
        <begin position="20"/>
        <end position="45"/>
    </location>
</feature>
<gene>
    <name evidence="2" type="ORF">ACFOYW_08380</name>
</gene>
<evidence type="ECO:0000313" key="2">
    <source>
        <dbReference type="EMBL" id="MFC4243388.1"/>
    </source>
</evidence>
<name>A0ABV8Q707_9MICO</name>
<dbReference type="NCBIfam" id="TIGR03816">
    <property type="entry name" value="tadE_like_DECH"/>
    <property type="match status" value="1"/>
</dbReference>
<dbReference type="InterPro" id="IPR021202">
    <property type="entry name" value="Rv3654c-like"/>
</dbReference>
<comment type="caution">
    <text evidence="2">The sequence shown here is derived from an EMBL/GenBank/DDBJ whole genome shotgun (WGS) entry which is preliminary data.</text>
</comment>
<proteinExistence type="predicted"/>
<keyword evidence="1" id="KW-0472">Membrane</keyword>